<evidence type="ECO:0000259" key="2">
    <source>
        <dbReference type="Pfam" id="PF00149"/>
    </source>
</evidence>
<dbReference type="Pfam" id="PF00149">
    <property type="entry name" value="Metallophos"/>
    <property type="match status" value="1"/>
</dbReference>
<dbReference type="PANTHER" id="PTHR31302:SF0">
    <property type="entry name" value="TRANSMEMBRANE PROTEIN WITH METALLOPHOSPHOESTERASE DOMAIN"/>
    <property type="match status" value="1"/>
</dbReference>
<keyword evidence="4" id="KW-1185">Reference proteome</keyword>
<dbReference type="GO" id="GO:0016787">
    <property type="term" value="F:hydrolase activity"/>
    <property type="evidence" value="ECO:0007669"/>
    <property type="project" value="InterPro"/>
</dbReference>
<feature type="transmembrane region" description="Helical" evidence="1">
    <location>
        <begin position="104"/>
        <end position="128"/>
    </location>
</feature>
<sequence length="392" mass="42820">MLRRLARGVVLWTTAHVGVLALFLAGYGWPGLVGAAVLWLLGIGPAFVLLRAFQGRFYPSAAVRRWVFRPFWYVQLALPLLSTAAVLGWLAGLPFSAGLVGARYALVVMAGLYLLVALTGYAGTYRLVVRHRTFRFPTLPPALEGLRIVQLSDLHIGPHTSRRLLRRIVQAVETAAPDLIVFTGDQVDDYAADARLFVDAFGSLRAPLGVWAIAGNHDIFAGWHEVRHTLESAGFIVPVNEARAVSYRGARFWVVGLGDPAGSFWPYGGGAEVVPDVARALQHVPDGAFVVALAHHPALWPELARRGVALTLSGHTHHGQVSIPALRWCLASPFVRFAMGCYRYRDAVLYVHPGSNYWGLPLRLGAWPEVTVITLRRGPLANHCTNVASLED</sequence>
<dbReference type="CDD" id="cd07385">
    <property type="entry name" value="MPP_YkuE_C"/>
    <property type="match status" value="1"/>
</dbReference>
<evidence type="ECO:0000313" key="3">
    <source>
        <dbReference type="EMBL" id="ACY47252.1"/>
    </source>
</evidence>
<dbReference type="InterPro" id="IPR051158">
    <property type="entry name" value="Metallophosphoesterase_sf"/>
</dbReference>
<dbReference type="SUPFAM" id="SSF56300">
    <property type="entry name" value="Metallo-dependent phosphatases"/>
    <property type="match status" value="1"/>
</dbReference>
<gene>
    <name evidence="3" type="ordered locus">Rmar_0348</name>
</gene>
<feature type="transmembrane region" description="Helical" evidence="1">
    <location>
        <begin position="9"/>
        <end position="27"/>
    </location>
</feature>
<keyword evidence="1" id="KW-1133">Transmembrane helix</keyword>
<evidence type="ECO:0000256" key="1">
    <source>
        <dbReference type="SAM" id="Phobius"/>
    </source>
</evidence>
<dbReference type="STRING" id="518766.Rmar_0348"/>
<dbReference type="EMBL" id="CP001807">
    <property type="protein sequence ID" value="ACY47252.1"/>
    <property type="molecule type" value="Genomic_DNA"/>
</dbReference>
<reference evidence="3 4" key="1">
    <citation type="journal article" date="2009" name="Stand. Genomic Sci.">
        <title>Complete genome sequence of Rhodothermus marinus type strain (R-10).</title>
        <authorList>
            <person name="Nolan M."/>
            <person name="Tindall B.J."/>
            <person name="Pomrenke H."/>
            <person name="Lapidus A."/>
            <person name="Copeland A."/>
            <person name="Glavina Del Rio T."/>
            <person name="Lucas S."/>
            <person name="Chen F."/>
            <person name="Tice H."/>
            <person name="Cheng J.F."/>
            <person name="Saunders E."/>
            <person name="Han C."/>
            <person name="Bruce D."/>
            <person name="Goodwin L."/>
            <person name="Chain P."/>
            <person name="Pitluck S."/>
            <person name="Ovchinikova G."/>
            <person name="Pati A."/>
            <person name="Ivanova N."/>
            <person name="Mavromatis K."/>
            <person name="Chen A."/>
            <person name="Palaniappan K."/>
            <person name="Land M."/>
            <person name="Hauser L."/>
            <person name="Chang Y.J."/>
            <person name="Jeffries C.D."/>
            <person name="Brettin T."/>
            <person name="Goker M."/>
            <person name="Bristow J."/>
            <person name="Eisen J.A."/>
            <person name="Markowitz V."/>
            <person name="Hugenholtz P."/>
            <person name="Kyrpides N.C."/>
            <person name="Klenk H.P."/>
            <person name="Detter J.C."/>
        </authorList>
    </citation>
    <scope>NUCLEOTIDE SEQUENCE [LARGE SCALE GENOMIC DNA]</scope>
    <source>
        <strain evidence="4">ATCC 43812 / DSM 4252 / R-10</strain>
    </source>
</reference>
<dbReference type="Gene3D" id="3.60.21.10">
    <property type="match status" value="1"/>
</dbReference>
<feature type="transmembrane region" description="Helical" evidence="1">
    <location>
        <begin position="33"/>
        <end position="50"/>
    </location>
</feature>
<feature type="domain" description="Calcineurin-like phosphoesterase" evidence="2">
    <location>
        <begin position="146"/>
        <end position="318"/>
    </location>
</feature>
<protein>
    <submittedName>
        <fullName evidence="3">Metallophosphoesterase</fullName>
    </submittedName>
</protein>
<dbReference type="PANTHER" id="PTHR31302">
    <property type="entry name" value="TRANSMEMBRANE PROTEIN WITH METALLOPHOSPHOESTERASE DOMAIN-RELATED"/>
    <property type="match status" value="1"/>
</dbReference>
<dbReference type="InterPro" id="IPR029052">
    <property type="entry name" value="Metallo-depent_PP-like"/>
</dbReference>
<dbReference type="InterPro" id="IPR004843">
    <property type="entry name" value="Calcineurin-like_PHP"/>
</dbReference>
<dbReference type="eggNOG" id="COG1408">
    <property type="taxonomic scope" value="Bacteria"/>
</dbReference>
<accession>D0ME28</accession>
<dbReference type="KEGG" id="rmr:Rmar_0348"/>
<keyword evidence="1" id="KW-0472">Membrane</keyword>
<dbReference type="AlphaFoldDB" id="D0ME28"/>
<feature type="transmembrane region" description="Helical" evidence="1">
    <location>
        <begin position="71"/>
        <end position="92"/>
    </location>
</feature>
<name>D0ME28_RHOM4</name>
<organism evidence="3 4">
    <name type="scientific">Rhodothermus marinus (strain ATCC 43812 / DSM 4252 / R-10)</name>
    <name type="common">Rhodothermus obamensis</name>
    <dbReference type="NCBI Taxonomy" id="518766"/>
    <lineage>
        <taxon>Bacteria</taxon>
        <taxon>Pseudomonadati</taxon>
        <taxon>Rhodothermota</taxon>
        <taxon>Rhodothermia</taxon>
        <taxon>Rhodothermales</taxon>
        <taxon>Rhodothermaceae</taxon>
        <taxon>Rhodothermus</taxon>
    </lineage>
</organism>
<keyword evidence="1" id="KW-0812">Transmembrane</keyword>
<dbReference type="Proteomes" id="UP000002221">
    <property type="component" value="Chromosome"/>
</dbReference>
<dbReference type="HOGENOM" id="CLU_025443_5_1_10"/>
<proteinExistence type="predicted"/>
<evidence type="ECO:0000313" key="4">
    <source>
        <dbReference type="Proteomes" id="UP000002221"/>
    </source>
</evidence>
<dbReference type="RefSeq" id="WP_012842864.1">
    <property type="nucleotide sequence ID" value="NC_013501.1"/>
</dbReference>